<dbReference type="Gene3D" id="3.30.420.40">
    <property type="match status" value="2"/>
</dbReference>
<dbReference type="InterPro" id="IPR018181">
    <property type="entry name" value="Heat_shock_70_CS"/>
</dbReference>
<dbReference type="Proteomes" id="UP001597168">
    <property type="component" value="Unassembled WGS sequence"/>
</dbReference>
<dbReference type="PRINTS" id="PR00301">
    <property type="entry name" value="HEATSHOCK70"/>
</dbReference>
<sequence length="835" mass="90576">MSDTIDFGIDLGTTNSAIARLVDGQVTVFKSIDQWDYTPSAVWINERRVVRVGTAARIEAMRDVDNVHMEFKLEMGLEGAVRRFPAAGVELTPSQLSAEVLKSLRADVTERLGAPPEAAVITVPAAFRLHQNNATSEAAALAGFRACPLLQEPTAAAFAYGFQHQTTEAYWMVFDFGGGTFDAAIVSTYEGELRVLDHAGDPHMGGKLIDWAIVERVLAPAAARELGLADFTRGNRRWATNFMKLKQAAEQAKIALSRQDEVDVSVDLQLADRREKQFDHVLRRDVVEALAEPFYARAVNLCRDALAKANLGAADIDRLLLVGGTTLAPSLRARLADPELGLGIALDHSQDPTTVVARGAAVFAGTLAMERPTPVPLAGEFSVELTYPRTTSLTEVPVGGRFGSPSSTVDWTGYRVELVAQRATSMFRSPKMPLDAQGAFVAEVSLAELGATTFTVLLTGPHGRVERVTPADFTIDRWVNEPGGEVLTNGLGLAQADGVLAQMLAKGTRLPAKAREAFRTTVPLRRTDADAVISIPIVEGERQRANRNQQVAVIEIRPRDVRLDLPEGTKVDILFEVDESRLVTVVADVPVVDEQFEAIIDLNAVRAPSVAALRDVLAEVERRAEELRASAERSLSERALARFARLDEERLLAQAASEVSAASGDPGSAASADDKLRTIQAVLDDIESDVRLPRVLADMSEAVEVCRELVDRVGTPDDLVELADLERRAGQARAEEDADAAERVVNRALDLELVLLRRDGSLDVTVFHYFRANEHQMSSPHQARTLIDRGERALMTGDASTLAEVNQRLRALLPATAADPATGGVRRERGFGGRG</sequence>
<dbReference type="Gene3D" id="2.60.34.10">
    <property type="entry name" value="Substrate Binding Domain Of DNAk, Chain A, domain 1"/>
    <property type="match status" value="1"/>
</dbReference>
<keyword evidence="5" id="KW-0346">Stress response</keyword>
<dbReference type="CDD" id="cd24029">
    <property type="entry name" value="ASKHA_NBD_HSP70_DnaK_HscA_HscC"/>
    <property type="match status" value="1"/>
</dbReference>
<proteinExistence type="inferred from homology"/>
<dbReference type="RefSeq" id="WP_380729947.1">
    <property type="nucleotide sequence ID" value="NZ_JBHTLK010000348.1"/>
</dbReference>
<dbReference type="Gene3D" id="3.90.640.10">
    <property type="entry name" value="Actin, Chain A, domain 4"/>
    <property type="match status" value="1"/>
</dbReference>
<evidence type="ECO:0000256" key="3">
    <source>
        <dbReference type="ARBA" id="ARBA00022741"/>
    </source>
</evidence>
<evidence type="ECO:0000256" key="4">
    <source>
        <dbReference type="ARBA" id="ARBA00022840"/>
    </source>
</evidence>
<name>A0ABW3R5B3_9PSEU</name>
<dbReference type="InterPro" id="IPR043129">
    <property type="entry name" value="ATPase_NBD"/>
</dbReference>
<keyword evidence="3" id="KW-0547">Nucleotide-binding</keyword>
<keyword evidence="4" id="KW-0067">ATP-binding</keyword>
<comment type="caution">
    <text evidence="8">The sequence shown here is derived from an EMBL/GenBank/DDBJ whole genome shotgun (WGS) entry which is preliminary data.</text>
</comment>
<keyword evidence="9" id="KW-1185">Reference proteome</keyword>
<organism evidence="8 9">
    <name type="scientific">Saccharothrix hoggarensis</name>
    <dbReference type="NCBI Taxonomy" id="913853"/>
    <lineage>
        <taxon>Bacteria</taxon>
        <taxon>Bacillati</taxon>
        <taxon>Actinomycetota</taxon>
        <taxon>Actinomycetes</taxon>
        <taxon>Pseudonocardiales</taxon>
        <taxon>Pseudonocardiaceae</taxon>
        <taxon>Saccharothrix</taxon>
    </lineage>
</organism>
<reference evidence="9" key="1">
    <citation type="journal article" date="2019" name="Int. J. Syst. Evol. Microbiol.">
        <title>The Global Catalogue of Microorganisms (GCM) 10K type strain sequencing project: providing services to taxonomists for standard genome sequencing and annotation.</title>
        <authorList>
            <consortium name="The Broad Institute Genomics Platform"/>
            <consortium name="The Broad Institute Genome Sequencing Center for Infectious Disease"/>
            <person name="Wu L."/>
            <person name="Ma J."/>
        </authorList>
    </citation>
    <scope>NUCLEOTIDE SEQUENCE [LARGE SCALE GENOMIC DNA]</scope>
    <source>
        <strain evidence="9">CCUG 60214</strain>
    </source>
</reference>
<evidence type="ECO:0000313" key="9">
    <source>
        <dbReference type="Proteomes" id="UP001597168"/>
    </source>
</evidence>
<accession>A0ABW3R5B3</accession>
<dbReference type="SUPFAM" id="SSF53067">
    <property type="entry name" value="Actin-like ATPase domain"/>
    <property type="match status" value="2"/>
</dbReference>
<keyword evidence="6" id="KW-0143">Chaperone</keyword>
<evidence type="ECO:0000256" key="1">
    <source>
        <dbReference type="ARBA" id="ARBA00007381"/>
    </source>
</evidence>
<evidence type="ECO:0000313" key="8">
    <source>
        <dbReference type="EMBL" id="MFD1152242.1"/>
    </source>
</evidence>
<dbReference type="Pfam" id="PF00012">
    <property type="entry name" value="HSP70"/>
    <property type="match status" value="2"/>
</dbReference>
<evidence type="ECO:0000256" key="7">
    <source>
        <dbReference type="SAM" id="Coils"/>
    </source>
</evidence>
<dbReference type="SUPFAM" id="SSF100920">
    <property type="entry name" value="Heat shock protein 70kD (HSP70), peptide-binding domain"/>
    <property type="match status" value="1"/>
</dbReference>
<protein>
    <submittedName>
        <fullName evidence="8">Hsp70 family protein</fullName>
    </submittedName>
</protein>
<evidence type="ECO:0000256" key="2">
    <source>
        <dbReference type="ARBA" id="ARBA00022553"/>
    </source>
</evidence>
<feature type="coiled-coil region" evidence="7">
    <location>
        <begin position="610"/>
        <end position="637"/>
    </location>
</feature>
<evidence type="ECO:0000256" key="6">
    <source>
        <dbReference type="ARBA" id="ARBA00023186"/>
    </source>
</evidence>
<gene>
    <name evidence="8" type="ORF">ACFQ3T_34345</name>
</gene>
<keyword evidence="7" id="KW-0175">Coiled coil</keyword>
<dbReference type="InterPro" id="IPR029047">
    <property type="entry name" value="HSP70_peptide-bd_sf"/>
</dbReference>
<comment type="similarity">
    <text evidence="1">Belongs to the heat shock protein 70 family.</text>
</comment>
<dbReference type="InterPro" id="IPR013126">
    <property type="entry name" value="Hsp_70_fam"/>
</dbReference>
<keyword evidence="2" id="KW-0597">Phosphoprotein</keyword>
<evidence type="ECO:0000256" key="5">
    <source>
        <dbReference type="ARBA" id="ARBA00023016"/>
    </source>
</evidence>
<dbReference type="PANTHER" id="PTHR19375">
    <property type="entry name" value="HEAT SHOCK PROTEIN 70KDA"/>
    <property type="match status" value="1"/>
</dbReference>
<dbReference type="EMBL" id="JBHTLK010000348">
    <property type="protein sequence ID" value="MFD1152242.1"/>
    <property type="molecule type" value="Genomic_DNA"/>
</dbReference>
<dbReference type="PROSITE" id="PS00297">
    <property type="entry name" value="HSP70_1"/>
    <property type="match status" value="1"/>
</dbReference>